<keyword evidence="4" id="KW-0378">Hydrolase</keyword>
<dbReference type="AlphaFoldDB" id="A0A3T7JAT1"/>
<dbReference type="Proteomes" id="UP000839899">
    <property type="component" value="Unassembled WGS sequence"/>
</dbReference>
<dbReference type="EMBL" id="AAIYPR010000008">
    <property type="protein sequence ID" value="ECJ5165127.1"/>
    <property type="molecule type" value="Genomic_DNA"/>
</dbReference>
<reference evidence="2" key="3">
    <citation type="submission" date="2019-03" db="EMBL/GenBank/DDBJ databases">
        <authorList>
            <person name="Ashton P.M."/>
            <person name="Dallman T."/>
            <person name="Nair S."/>
            <person name="De Pinna E."/>
            <person name="Peters T."/>
            <person name="Grant K."/>
        </authorList>
    </citation>
    <scope>NUCLEOTIDE SEQUENCE</scope>
    <source>
        <strain evidence="2">702933</strain>
        <strain evidence="3">800600</strain>
    </source>
</reference>
<keyword evidence="1" id="KW-0812">Transmembrane</keyword>
<proteinExistence type="predicted"/>
<reference evidence="4" key="2">
    <citation type="submission" date="2019-01" db="EMBL/GenBank/DDBJ databases">
        <authorList>
            <consortium name="NCBI Pathogen Detection Project"/>
        </authorList>
    </citation>
    <scope>NUCLEOTIDE SEQUENCE</scope>
    <source>
        <strain evidence="4">Salmonella enterica subsp. enterica</strain>
    </source>
</reference>
<evidence type="ECO:0000313" key="3">
    <source>
        <dbReference type="EMBL" id="ECV1972620.1"/>
    </source>
</evidence>
<protein>
    <submittedName>
        <fullName evidence="4">Acyloxyacyl hydrolase</fullName>
    </submittedName>
</protein>
<evidence type="ECO:0000313" key="4">
    <source>
        <dbReference type="EMBL" id="HAD2568476.1"/>
    </source>
</evidence>
<evidence type="ECO:0000256" key="1">
    <source>
        <dbReference type="SAM" id="Phobius"/>
    </source>
</evidence>
<reference evidence="4" key="1">
    <citation type="journal article" date="2018" name="Genome Biol.">
        <title>SKESA: strategic k-mer extension for scrupulous assemblies.</title>
        <authorList>
            <person name="Souvorov A."/>
            <person name="Agarwala R."/>
            <person name="Lipman D.J."/>
        </authorList>
    </citation>
    <scope>NUCLEOTIDE SEQUENCE</scope>
    <source>
        <strain evidence="4">Salmonella enterica subsp. enterica</strain>
    </source>
</reference>
<comment type="caution">
    <text evidence="4">The sequence shown here is derived from an EMBL/GenBank/DDBJ whole genome shotgun (WGS) entry which is preliminary data.</text>
</comment>
<dbReference type="Pfam" id="PF09411">
    <property type="entry name" value="PagL"/>
    <property type="match status" value="1"/>
</dbReference>
<accession>A0A3T7JAT1</accession>
<dbReference type="RefSeq" id="WP_023211878.1">
    <property type="nucleotide sequence ID" value="NZ_JABUVB010000006.1"/>
</dbReference>
<name>A0A3T7JAT1_SALET</name>
<dbReference type="EMBL" id="DAAODK010000010">
    <property type="protein sequence ID" value="HAD2568476.1"/>
    <property type="molecule type" value="Genomic_DNA"/>
</dbReference>
<feature type="transmembrane region" description="Helical" evidence="1">
    <location>
        <begin position="12"/>
        <end position="32"/>
    </location>
</feature>
<organism evidence="4">
    <name type="scientific">Salmonella enterica I</name>
    <dbReference type="NCBI Taxonomy" id="59201"/>
    <lineage>
        <taxon>Bacteria</taxon>
        <taxon>Pseudomonadati</taxon>
        <taxon>Pseudomonadota</taxon>
        <taxon>Gammaproteobacteria</taxon>
        <taxon>Enterobacterales</taxon>
        <taxon>Enterobacteriaceae</taxon>
        <taxon>Salmonella</taxon>
    </lineage>
</organism>
<sequence length="193" mass="21524">MKWWWSVYEENIYIYILLLCAFACSANDNVFFGKGNKHQISFAAGESIRRGGVEHLYTAFLTYSEPSDFFFLQARNNLELGGFKAKGIDDCSKHSGSVPCNKYNQGVLGISKDVALVHFAGIYTGIGLGAYIKSKSRDDMRVNFAFTFGEKAFLGWNFGAFSTEAYIRHFSNGSLTDKNSGHNFVGASISYNF</sequence>
<keyword evidence="1" id="KW-0472">Membrane</keyword>
<dbReference type="EMBL" id="AAKTCM010000009">
    <property type="protein sequence ID" value="ECV1972620.1"/>
    <property type="molecule type" value="Genomic_DNA"/>
</dbReference>
<gene>
    <name evidence="2" type="ORF">E2856_08710</name>
    <name evidence="3" type="ORF">F2J49_13630</name>
    <name evidence="4" type="ORF">G1H57_15960</name>
</gene>
<dbReference type="InterPro" id="IPR018550">
    <property type="entry name" value="Lipid-A_deacylase-rel"/>
</dbReference>
<dbReference type="Gene3D" id="2.40.160.20">
    <property type="match status" value="1"/>
</dbReference>
<dbReference type="GO" id="GO:0016787">
    <property type="term" value="F:hydrolase activity"/>
    <property type="evidence" value="ECO:0007669"/>
    <property type="project" value="UniProtKB-KW"/>
</dbReference>
<evidence type="ECO:0000313" key="2">
    <source>
        <dbReference type="EMBL" id="ECJ5165127.1"/>
    </source>
</evidence>
<keyword evidence="1" id="KW-1133">Transmembrane helix</keyword>